<evidence type="ECO:0000313" key="2">
    <source>
        <dbReference type="Proteomes" id="UP000324748"/>
    </source>
</evidence>
<proteinExistence type="predicted"/>
<keyword evidence="2" id="KW-1185">Reference proteome</keyword>
<protein>
    <submittedName>
        <fullName evidence="1">Uncharacterized protein</fullName>
    </submittedName>
</protein>
<gene>
    <name evidence="1" type="ORF">PGT21_004881</name>
</gene>
<evidence type="ECO:0000313" key="1">
    <source>
        <dbReference type="EMBL" id="KAA1114333.1"/>
    </source>
</evidence>
<sequence length="145" mass="15522">MVKKVERDKRKEEVAVADEGDLGGESTICICCDDESSVRLDGSGLSQLMTDQTVATNSIKSHIGLFSDLTKPPGTGVQSTPMRSISHSQWEAYELSLLGISLLTLRLANFTDSFGSTRQKHLSNISASVVALTKTSVESTADSAQ</sequence>
<dbReference type="AlphaFoldDB" id="A0A5B0QMQ3"/>
<name>A0A5B0QMQ3_PUCGR</name>
<reference evidence="1 2" key="1">
    <citation type="submission" date="2019-05" db="EMBL/GenBank/DDBJ databases">
        <title>Emergence of the Ug99 lineage of the wheat stem rust pathogen through somatic hybridization.</title>
        <authorList>
            <person name="Li F."/>
            <person name="Upadhyaya N.M."/>
            <person name="Sperschneider J."/>
            <person name="Matny O."/>
            <person name="Nguyen-Phuc H."/>
            <person name="Mago R."/>
            <person name="Raley C."/>
            <person name="Miller M.E."/>
            <person name="Silverstein K.A.T."/>
            <person name="Henningsen E."/>
            <person name="Hirsch C.D."/>
            <person name="Visser B."/>
            <person name="Pretorius Z.A."/>
            <person name="Steffenson B.J."/>
            <person name="Schwessinger B."/>
            <person name="Dodds P.N."/>
            <person name="Figueroa M."/>
        </authorList>
    </citation>
    <scope>NUCLEOTIDE SEQUENCE [LARGE SCALE GENOMIC DNA]</scope>
    <source>
        <strain evidence="1">21-0</strain>
    </source>
</reference>
<organism evidence="1 2">
    <name type="scientific">Puccinia graminis f. sp. tritici</name>
    <dbReference type="NCBI Taxonomy" id="56615"/>
    <lineage>
        <taxon>Eukaryota</taxon>
        <taxon>Fungi</taxon>
        <taxon>Dikarya</taxon>
        <taxon>Basidiomycota</taxon>
        <taxon>Pucciniomycotina</taxon>
        <taxon>Pucciniomycetes</taxon>
        <taxon>Pucciniales</taxon>
        <taxon>Pucciniaceae</taxon>
        <taxon>Puccinia</taxon>
    </lineage>
</organism>
<accession>A0A5B0QMQ3</accession>
<dbReference type="EMBL" id="VSWC01000014">
    <property type="protein sequence ID" value="KAA1114333.1"/>
    <property type="molecule type" value="Genomic_DNA"/>
</dbReference>
<dbReference type="Proteomes" id="UP000324748">
    <property type="component" value="Unassembled WGS sequence"/>
</dbReference>
<comment type="caution">
    <text evidence="1">The sequence shown here is derived from an EMBL/GenBank/DDBJ whole genome shotgun (WGS) entry which is preliminary data.</text>
</comment>